<reference evidence="2" key="1">
    <citation type="submission" date="2014-05" db="EMBL/GenBank/DDBJ databases">
        <title>The transcriptome of the halophilic microalga Tetraselmis sp. GSL018 isolated from the Great Salt Lake, Utah.</title>
        <authorList>
            <person name="Jinkerson R.E."/>
            <person name="D'Adamo S."/>
            <person name="Posewitz M.C."/>
        </authorList>
    </citation>
    <scope>NUCLEOTIDE SEQUENCE</scope>
    <source>
        <strain evidence="2">GSL018</strain>
    </source>
</reference>
<evidence type="ECO:0000256" key="1">
    <source>
        <dbReference type="SAM" id="MobiDB-lite"/>
    </source>
</evidence>
<feature type="region of interest" description="Disordered" evidence="1">
    <location>
        <begin position="728"/>
        <end position="771"/>
    </location>
</feature>
<feature type="region of interest" description="Disordered" evidence="1">
    <location>
        <begin position="808"/>
        <end position="848"/>
    </location>
</feature>
<organism evidence="2">
    <name type="scientific">Tetraselmis sp. GSL018</name>
    <dbReference type="NCBI Taxonomy" id="582737"/>
    <lineage>
        <taxon>Eukaryota</taxon>
        <taxon>Viridiplantae</taxon>
        <taxon>Chlorophyta</taxon>
        <taxon>core chlorophytes</taxon>
        <taxon>Chlorodendrophyceae</taxon>
        <taxon>Chlorodendrales</taxon>
        <taxon>Chlorodendraceae</taxon>
        <taxon>Tetraselmis</taxon>
    </lineage>
</organism>
<gene>
    <name evidence="2" type="ORF">TSPGSL018_553</name>
</gene>
<protein>
    <submittedName>
        <fullName evidence="2">Uncharacterized protein</fullName>
    </submittedName>
</protein>
<dbReference type="AlphaFoldDB" id="A0A061RN32"/>
<feature type="compositionally biased region" description="Basic and acidic residues" evidence="1">
    <location>
        <begin position="755"/>
        <end position="768"/>
    </location>
</feature>
<sequence>DDLDDLRQSGLIFALKMSSVSYVSTVAFRPTPDGISFLCARLTGEDIQAVNSVIYAPGTPLQQSYLLRVHWNASQGHFIMYSDSGYTEKSSITDVESISYVSSPFIPQDLRNWGRQTTDNSGRLAAIGHGATTIRDDLDEVLLLDNPKLVFADWIPMGANQIVALNERLGSSERVQGGLFTSEVDLDPFSSSFIARSEGLTEVKVLDYDEPTYVNFEAEVHFAEAEGVVQVENFGIHINEEGFLAYGLIVNGILGRVKKHVSLDVMARLMVDLFVDSSKVLNNLLSPHQRLMLNTTHANHADMRMKYSCLVASAIHPLLPAESYLDKESKENELKQVIGDTFAAHDLGHSERLITGRAGLLLVTEHLAKYEPVLVCHLSLMSRNLFMSALFQRCYMLMDHLKHIRQLIYDHEANPNSVSVIRNMLSESSADLILLNELQLYLSESLQDFEIPECPDDPSVQKVQKVLQPKATLQRLHRRIQDMIKTIRGADGEADGLRSMIDAVSDSQTHRIQEAVQDNTKNLEDVYRANARASTSLEIMQVVLAGSLAFDLFDRVHSLYLGDASKLTWATELFAPIYDTPAALLCINLMCWLILGLFIKWLLNHFAAQAAGWMAIRYTINLRYHKPAMDAYIAKKHPEVEGGESDKATVHKKFSWTEISTPENRKRWSGEPPKIEITLDTKHHFLLKAFIQVATKKSKIDQAGIRRIFFGELRASGVIDGLVPGIEADSSSLENSSGQSRRTRPTIADNAESSRFPESENQIRHTQEPGENMMQISVDEPQDVQGNFRGHVGGQIRASSGVVDLFGASSTSSTGRMYANPDALGRSLRERAVGSRSKKQQSYSSDAP</sequence>
<evidence type="ECO:0000313" key="2">
    <source>
        <dbReference type="EMBL" id="JAC72070.1"/>
    </source>
</evidence>
<feature type="compositionally biased region" description="Polar residues" evidence="1">
    <location>
        <begin position="729"/>
        <end position="740"/>
    </location>
</feature>
<dbReference type="EMBL" id="GBEZ01013966">
    <property type="protein sequence ID" value="JAC72070.1"/>
    <property type="molecule type" value="Transcribed_RNA"/>
</dbReference>
<name>A0A061RN32_9CHLO</name>
<proteinExistence type="predicted"/>
<feature type="non-terminal residue" evidence="2">
    <location>
        <position position="1"/>
    </location>
</feature>
<accession>A0A061RN32</accession>